<protein>
    <recommendedName>
        <fullName evidence="2 5">Basal-body rod modification protein FlgD</fullName>
    </recommendedName>
</protein>
<keyword evidence="7" id="KW-0969">Cilium</keyword>
<dbReference type="Proteomes" id="UP000322545">
    <property type="component" value="Unassembled WGS sequence"/>
</dbReference>
<keyword evidence="7" id="KW-0282">Flagellum</keyword>
<evidence type="ECO:0000256" key="1">
    <source>
        <dbReference type="ARBA" id="ARBA00010577"/>
    </source>
</evidence>
<keyword evidence="7" id="KW-0966">Cell projection</keyword>
<dbReference type="GO" id="GO:0044781">
    <property type="term" value="P:bacterial-type flagellum organization"/>
    <property type="evidence" value="ECO:0007669"/>
    <property type="project" value="UniProtKB-UniRule"/>
</dbReference>
<organism evidence="7 8">
    <name type="scientific">Roseovarius litoreus</name>
    <dbReference type="NCBI Taxonomy" id="1155722"/>
    <lineage>
        <taxon>Bacteria</taxon>
        <taxon>Pseudomonadati</taxon>
        <taxon>Pseudomonadota</taxon>
        <taxon>Alphaproteobacteria</taxon>
        <taxon>Rhodobacterales</taxon>
        <taxon>Roseobacteraceae</taxon>
        <taxon>Roseovarius</taxon>
    </lineage>
</organism>
<reference evidence="7 8" key="1">
    <citation type="submission" date="2016-11" db="EMBL/GenBank/DDBJ databases">
        <authorList>
            <person name="Varghese N."/>
            <person name="Submissions S."/>
        </authorList>
    </citation>
    <scope>NUCLEOTIDE SEQUENCE [LARGE SCALE GENOMIC DNA]</scope>
    <source>
        <strain evidence="7 8">DSM 28249</strain>
    </source>
</reference>
<keyword evidence="8" id="KW-1185">Reference proteome</keyword>
<dbReference type="Pfam" id="PF03963">
    <property type="entry name" value="FlgD"/>
    <property type="match status" value="1"/>
</dbReference>
<comment type="similarity">
    <text evidence="1 5">Belongs to the FlgD family.</text>
</comment>
<sequence>MEPITAPITRPASQGPGSSIPSAGANTATEAPPKPALSSDFETFLKMLTAQMRNQDPLNPVESADFAVQLATFSTVEQQVRTNDLLETLGDRMGAMGMSQLSGWVGMEARAIAPVQLDGAPVALTVPPVPLADAAQIVARDGTGTIVQRSDVSIEGGTLQWAGVGPNGAPLPSGRYDLAVESFSNGESLGETPVQVHGRIVEARNDAGAITLVLAGGQEVAAESILGLRHPDP</sequence>
<feature type="compositionally biased region" description="Polar residues" evidence="6">
    <location>
        <begin position="11"/>
        <end position="29"/>
    </location>
</feature>
<evidence type="ECO:0000313" key="7">
    <source>
        <dbReference type="EMBL" id="SHM54419.1"/>
    </source>
</evidence>
<proteinExistence type="inferred from homology"/>
<feature type="region of interest" description="Disordered" evidence="6">
    <location>
        <begin position="1"/>
        <end position="37"/>
    </location>
</feature>
<evidence type="ECO:0000256" key="2">
    <source>
        <dbReference type="ARBA" id="ARBA00016013"/>
    </source>
</evidence>
<dbReference type="NCBIfam" id="NF009453">
    <property type="entry name" value="PRK12813.1"/>
    <property type="match status" value="1"/>
</dbReference>
<dbReference type="RefSeq" id="WP_149780418.1">
    <property type="nucleotide sequence ID" value="NZ_FRCB01000009.1"/>
</dbReference>
<evidence type="ECO:0000313" key="8">
    <source>
        <dbReference type="Proteomes" id="UP000322545"/>
    </source>
</evidence>
<dbReference type="EMBL" id="FRCB01000009">
    <property type="protein sequence ID" value="SHM54419.1"/>
    <property type="molecule type" value="Genomic_DNA"/>
</dbReference>
<accession>A0A1M7JMT9</accession>
<gene>
    <name evidence="7" type="ORF">SAMN05443432_1097</name>
</gene>
<evidence type="ECO:0000256" key="3">
    <source>
        <dbReference type="ARBA" id="ARBA00022795"/>
    </source>
</evidence>
<dbReference type="AlphaFoldDB" id="A0A1M7JMT9"/>
<evidence type="ECO:0000256" key="4">
    <source>
        <dbReference type="ARBA" id="ARBA00024746"/>
    </source>
</evidence>
<comment type="function">
    <text evidence="4 5">Required for flagellar hook formation. May act as a scaffolding protein.</text>
</comment>
<name>A0A1M7JMT9_9RHOB</name>
<evidence type="ECO:0000256" key="5">
    <source>
        <dbReference type="RuleBase" id="RU362076"/>
    </source>
</evidence>
<keyword evidence="3 5" id="KW-1005">Bacterial flagellum biogenesis</keyword>
<dbReference type="InterPro" id="IPR005648">
    <property type="entry name" value="FlgD"/>
</dbReference>
<evidence type="ECO:0000256" key="6">
    <source>
        <dbReference type="SAM" id="MobiDB-lite"/>
    </source>
</evidence>